<sequence>MNRQTVREVYAILIVKEFFINVTRYPKYLVVFSLGVINSILEPIAQQSNNPVSAIALIGAFISGIISLGLILRAMLNPYLPT</sequence>
<keyword evidence="5" id="KW-1133">Transmembrane helix</keyword>
<dbReference type="GeneID" id="6481574"/>
<evidence type="ECO:0000256" key="1">
    <source>
        <dbReference type="ARBA" id="ARBA00004474"/>
    </source>
</evidence>
<dbReference type="RefSeq" id="YP_002048943.1">
    <property type="nucleotide sequence ID" value="NC_011087.1"/>
</dbReference>
<evidence type="ECO:0000256" key="5">
    <source>
        <dbReference type="SAM" id="Phobius"/>
    </source>
</evidence>
<comment type="subcellular location">
    <subcellularLocation>
        <location evidence="1">Plastid</location>
    </subcellularLocation>
</comment>
<geneLocation type="organellar chromatophore" evidence="6"/>
<comment type="similarity">
    <text evidence="2">Belongs to the ycf33 family.</text>
</comment>
<dbReference type="AlphaFoldDB" id="B1X464"/>
<reference evidence="6" key="1">
    <citation type="submission" date="2007-08" db="EMBL/GenBank/DDBJ databases">
        <authorList>
            <person name="Gloeckner G."/>
            <person name="Nowack E."/>
            <person name="Melkonian M."/>
        </authorList>
    </citation>
    <scope>NUCLEOTIDE SEQUENCE</scope>
</reference>
<evidence type="ECO:0000256" key="4">
    <source>
        <dbReference type="ARBA" id="ARBA00022640"/>
    </source>
</evidence>
<keyword evidence="5" id="KW-0472">Membrane</keyword>
<gene>
    <name evidence="6" type="primary">ycf33</name>
    <name evidence="6" type="ordered locus">PCC_0291</name>
</gene>
<dbReference type="InterPro" id="IPR008470">
    <property type="entry name" value="Uncharacterised_Ycf33"/>
</dbReference>
<keyword evidence="5" id="KW-0812">Transmembrane</keyword>
<protein>
    <recommendedName>
        <fullName evidence="3">Uncharacterized protein ycf33</fullName>
    </recommendedName>
</protein>
<proteinExistence type="inferred from homology"/>
<keyword evidence="4 6" id="KW-0934">Plastid</keyword>
<dbReference type="EMBL" id="CP000815">
    <property type="protein sequence ID" value="ACB42733.1"/>
    <property type="molecule type" value="Genomic_DNA"/>
</dbReference>
<reference evidence="6" key="2">
    <citation type="journal article" date="2008" name="Curr. Biol.">
        <title>Chromatophore genome sequence of Paulinella sheds light on acquisition of photosynthesis by eukaryotes.</title>
        <authorList>
            <person name="Nowack E.C.M."/>
            <person name="Melkonian M."/>
            <person name="Gloeckner G."/>
        </authorList>
    </citation>
    <scope>NUCLEOTIDE SEQUENCE [LARGE SCALE GENOMIC DNA]</scope>
</reference>
<accession>B1X464</accession>
<dbReference type="GO" id="GO:0009536">
    <property type="term" value="C:plastid"/>
    <property type="evidence" value="ECO:0007669"/>
    <property type="project" value="UniProtKB-SubCell"/>
</dbReference>
<evidence type="ECO:0000313" key="6">
    <source>
        <dbReference type="EMBL" id="ACB42733.1"/>
    </source>
</evidence>
<name>B1X464_PAUCH</name>
<organism evidence="6">
    <name type="scientific">Paulinella chromatophora</name>
    <dbReference type="NCBI Taxonomy" id="39717"/>
    <lineage>
        <taxon>Eukaryota</taxon>
        <taxon>Sar</taxon>
        <taxon>Rhizaria</taxon>
        <taxon>Cercozoa</taxon>
        <taxon>Imbricatea</taxon>
        <taxon>Silicofilosea</taxon>
        <taxon>Euglyphida</taxon>
        <taxon>Paulinellidae</taxon>
        <taxon>Paulinella</taxon>
    </lineage>
</organism>
<dbReference type="Pfam" id="PF05421">
    <property type="entry name" value="DUF751"/>
    <property type="match status" value="1"/>
</dbReference>
<feature type="transmembrane region" description="Helical" evidence="5">
    <location>
        <begin position="52"/>
        <end position="76"/>
    </location>
</feature>
<evidence type="ECO:0000256" key="3">
    <source>
        <dbReference type="ARBA" id="ARBA00021584"/>
    </source>
</evidence>
<feature type="transmembrane region" description="Helical" evidence="5">
    <location>
        <begin position="28"/>
        <end position="45"/>
    </location>
</feature>
<evidence type="ECO:0000256" key="2">
    <source>
        <dbReference type="ARBA" id="ARBA00010985"/>
    </source>
</evidence>